<accession>A0A7Y3Z7W3</accession>
<proteinExistence type="predicted"/>
<dbReference type="AlphaFoldDB" id="A0A7Y3Z7W3"/>
<gene>
    <name evidence="1" type="ORF">F0262_08480</name>
</gene>
<dbReference type="EMBL" id="VTYN01000007">
    <property type="protein sequence ID" value="NOH48093.1"/>
    <property type="molecule type" value="Genomic_DNA"/>
</dbReference>
<name>A0A7Y3Z7W3_9VIBR</name>
<evidence type="ECO:0000313" key="1">
    <source>
        <dbReference type="EMBL" id="NOH48093.1"/>
    </source>
</evidence>
<evidence type="ECO:0000313" key="2">
    <source>
        <dbReference type="Proteomes" id="UP000572072"/>
    </source>
</evidence>
<organism evidence="1 2">
    <name type="scientific">Vibrio rotiferianus</name>
    <dbReference type="NCBI Taxonomy" id="190895"/>
    <lineage>
        <taxon>Bacteria</taxon>
        <taxon>Pseudomonadati</taxon>
        <taxon>Pseudomonadota</taxon>
        <taxon>Gammaproteobacteria</taxon>
        <taxon>Vibrionales</taxon>
        <taxon>Vibrionaceae</taxon>
        <taxon>Vibrio</taxon>
    </lineage>
</organism>
<protein>
    <submittedName>
        <fullName evidence="1">Uncharacterized protein</fullName>
    </submittedName>
</protein>
<dbReference type="RefSeq" id="WP_171357639.1">
    <property type="nucleotide sequence ID" value="NZ_VTYN01000007.1"/>
</dbReference>
<reference evidence="1 2" key="1">
    <citation type="submission" date="2019-08" db="EMBL/GenBank/DDBJ databases">
        <title>Draft genome sequencing and comparative genomics of hatchery-associated Vibrios.</title>
        <authorList>
            <person name="Kehlet-Delgado H."/>
            <person name="Mueller R.S."/>
        </authorList>
    </citation>
    <scope>NUCLEOTIDE SEQUENCE [LARGE SCALE GENOMIC DNA]</scope>
    <source>
        <strain evidence="1 2">00-78-3</strain>
    </source>
</reference>
<dbReference type="Proteomes" id="UP000572072">
    <property type="component" value="Unassembled WGS sequence"/>
</dbReference>
<comment type="caution">
    <text evidence="1">The sequence shown here is derived from an EMBL/GenBank/DDBJ whole genome shotgun (WGS) entry which is preliminary data.</text>
</comment>
<sequence length="66" mass="7816">MFYKLLTCLNEKASLGGWFHVYLILPTEERRIKIGVIYQRYYHLHEGFNKEEAEQQTQVESVPAQA</sequence>